<proteinExistence type="predicted"/>
<dbReference type="Proteomes" id="UP001500124">
    <property type="component" value="Unassembled WGS sequence"/>
</dbReference>
<dbReference type="InterPro" id="IPR004378">
    <property type="entry name" value="F420H2_quin_Rdtase"/>
</dbReference>
<keyword evidence="2" id="KW-1185">Reference proteome</keyword>
<evidence type="ECO:0000313" key="1">
    <source>
        <dbReference type="EMBL" id="GAA5082550.1"/>
    </source>
</evidence>
<dbReference type="InterPro" id="IPR012349">
    <property type="entry name" value="Split_barrel_FMN-bd"/>
</dbReference>
<dbReference type="NCBIfam" id="TIGR00026">
    <property type="entry name" value="hi_GC_TIGR00026"/>
    <property type="match status" value="1"/>
</dbReference>
<name>A0ABP9LP40_9ACTN</name>
<comment type="caution">
    <text evidence="1">The sequence shown here is derived from an EMBL/GenBank/DDBJ whole genome shotgun (WGS) entry which is preliminary data.</text>
</comment>
<dbReference type="Pfam" id="PF04075">
    <property type="entry name" value="F420H2_quin_red"/>
    <property type="match status" value="1"/>
</dbReference>
<reference evidence="2" key="1">
    <citation type="journal article" date="2019" name="Int. J. Syst. Evol. Microbiol.">
        <title>The Global Catalogue of Microorganisms (GCM) 10K type strain sequencing project: providing services to taxonomists for standard genome sequencing and annotation.</title>
        <authorList>
            <consortium name="The Broad Institute Genomics Platform"/>
            <consortium name="The Broad Institute Genome Sequencing Center for Infectious Disease"/>
            <person name="Wu L."/>
            <person name="Ma J."/>
        </authorList>
    </citation>
    <scope>NUCLEOTIDE SEQUENCE [LARGE SCALE GENOMIC DNA]</scope>
    <source>
        <strain evidence="2">JCM 18410</strain>
    </source>
</reference>
<evidence type="ECO:0000313" key="2">
    <source>
        <dbReference type="Proteomes" id="UP001500124"/>
    </source>
</evidence>
<protein>
    <submittedName>
        <fullName evidence="1">Nitroreductase family deazaflavin-dependent oxidoreductase</fullName>
    </submittedName>
</protein>
<dbReference type="Gene3D" id="2.30.110.10">
    <property type="entry name" value="Electron Transport, Fmn-binding Protein, Chain A"/>
    <property type="match status" value="1"/>
</dbReference>
<organism evidence="1 2">
    <name type="scientific">Streptomyces similanensis</name>
    <dbReference type="NCBI Taxonomy" id="1274988"/>
    <lineage>
        <taxon>Bacteria</taxon>
        <taxon>Bacillati</taxon>
        <taxon>Actinomycetota</taxon>
        <taxon>Actinomycetes</taxon>
        <taxon>Kitasatosporales</taxon>
        <taxon>Streptomycetaceae</taxon>
        <taxon>Streptomyces</taxon>
    </lineage>
</organism>
<dbReference type="RefSeq" id="WP_345672711.1">
    <property type="nucleotide sequence ID" value="NZ_BAABKC010000149.1"/>
</dbReference>
<gene>
    <name evidence="1" type="ORF">GCM10023336_77460</name>
</gene>
<sequence>MIHTQRTHRPAPPTGWRGLAARLPVLVYRMGLGALFGERLLLLHHTGRVSGQDRRAVLEVLESDSRAGTWVVASGFGQRTAWYQNLLAEPQTVIQCGNRHHAVTAHFLNPEEGADIMARYARRHPRTARRLCAFLGLPADGAEDGFRDAGRAVPFVILRAGSGFRPK</sequence>
<dbReference type="EMBL" id="BAABKC010000149">
    <property type="protein sequence ID" value="GAA5082550.1"/>
    <property type="molecule type" value="Genomic_DNA"/>
</dbReference>
<accession>A0ABP9LP40</accession>